<dbReference type="EMBL" id="CP035495">
    <property type="protein sequence ID" value="QAY63317.1"/>
    <property type="molecule type" value="Genomic_DNA"/>
</dbReference>
<evidence type="ECO:0000313" key="5">
    <source>
        <dbReference type="Proteomes" id="UP000291758"/>
    </source>
</evidence>
<dbReference type="PANTHER" id="PTHR36539">
    <property type="entry name" value="ETHANOLAMINE UTILIZATION PROTEIN EUTN"/>
    <property type="match status" value="1"/>
</dbReference>
<dbReference type="KEGG" id="xyl:ET495_08725"/>
<evidence type="ECO:0000256" key="2">
    <source>
        <dbReference type="ARBA" id="ARBA00023669"/>
    </source>
</evidence>
<dbReference type="GO" id="GO:0031470">
    <property type="term" value="C:carboxysome"/>
    <property type="evidence" value="ECO:0007669"/>
    <property type="project" value="UniProtKB-SubCell"/>
</dbReference>
<name>A0A4P6ESD6_9MICO</name>
<dbReference type="AlphaFoldDB" id="A0A4P6ESD6"/>
<evidence type="ECO:0000256" key="1">
    <source>
        <dbReference type="ARBA" id="ARBA00023587"/>
    </source>
</evidence>
<gene>
    <name evidence="4" type="ORF">ET495_08725</name>
</gene>
<reference evidence="4 5" key="1">
    <citation type="submission" date="2019-01" db="EMBL/GenBank/DDBJ databases">
        <title>Genome sequencing of strain 2JSPR-7.</title>
        <authorList>
            <person name="Heo J."/>
            <person name="Kim S.-J."/>
            <person name="Kim J.-S."/>
            <person name="Hong S.-B."/>
            <person name="Kwon S.-W."/>
        </authorList>
    </citation>
    <scope>NUCLEOTIDE SEQUENCE [LARGE SCALE GENOMIC DNA]</scope>
    <source>
        <strain evidence="4 5">2JSPR-7</strain>
    </source>
</reference>
<keyword evidence="3" id="KW-1283">Bacterial microcompartment</keyword>
<evidence type="ECO:0000313" key="4">
    <source>
        <dbReference type="EMBL" id="QAY63317.1"/>
    </source>
</evidence>
<accession>A0A4P6ESD6</accession>
<dbReference type="PANTHER" id="PTHR36539:SF1">
    <property type="entry name" value="BACTERIAL MICROCOMPARTMENT SHELL VERTEX PROTEIN EUTN"/>
    <property type="match status" value="1"/>
</dbReference>
<organism evidence="4 5">
    <name type="scientific">Xylanimonas allomyrinae</name>
    <dbReference type="NCBI Taxonomy" id="2509459"/>
    <lineage>
        <taxon>Bacteria</taxon>
        <taxon>Bacillati</taxon>
        <taxon>Actinomycetota</taxon>
        <taxon>Actinomycetes</taxon>
        <taxon>Micrococcales</taxon>
        <taxon>Promicromonosporaceae</taxon>
        <taxon>Xylanimonas</taxon>
    </lineage>
</organism>
<dbReference type="PROSITE" id="PS51932">
    <property type="entry name" value="BMV"/>
    <property type="match status" value="1"/>
</dbReference>
<dbReference type="Gene3D" id="2.40.50.220">
    <property type="entry name" value="EutN/Ccml"/>
    <property type="match status" value="1"/>
</dbReference>
<proteinExistence type="predicted"/>
<dbReference type="SUPFAM" id="SSF159133">
    <property type="entry name" value="EutN/CcmL-like"/>
    <property type="match status" value="1"/>
</dbReference>
<dbReference type="InterPro" id="IPR004992">
    <property type="entry name" value="EutN_CcmL"/>
</dbReference>
<dbReference type="InterPro" id="IPR036677">
    <property type="entry name" value="EutN_CcmL_sf"/>
</dbReference>
<dbReference type="Pfam" id="PF03319">
    <property type="entry name" value="EutN_CcmL"/>
    <property type="match status" value="1"/>
</dbReference>
<dbReference type="OrthoDB" id="196195at2"/>
<comment type="subcellular location">
    <subcellularLocation>
        <location evidence="1">Carboxysome</location>
    </subcellularLocation>
</comment>
<protein>
    <submittedName>
        <fullName evidence="4">Ethanolamine utilization protein EutN</fullName>
    </submittedName>
</protein>
<keyword evidence="2" id="KW-1282">Carboxysome</keyword>
<dbReference type="CDD" id="cd01614">
    <property type="entry name" value="EutN_CcmL"/>
    <property type="match status" value="1"/>
</dbReference>
<sequence length="96" mass="9825">MLIARVLGSAVCTIKAESLRGAKLLVVRRATPADELVGEPFVAVDAVGAGQGELVLVAQGSAARHTEPTAGAPTDAVIMAILDSVEVEGQVTFRKS</sequence>
<evidence type="ECO:0000256" key="3">
    <source>
        <dbReference type="ARBA" id="ARBA00024446"/>
    </source>
</evidence>
<dbReference type="Proteomes" id="UP000291758">
    <property type="component" value="Chromosome"/>
</dbReference>
<dbReference type="RefSeq" id="WP_129204295.1">
    <property type="nucleotide sequence ID" value="NZ_CP035495.1"/>
</dbReference>
<keyword evidence="5" id="KW-1185">Reference proteome</keyword>